<dbReference type="Gene3D" id="1.25.40.10">
    <property type="entry name" value="Tetratricopeptide repeat domain"/>
    <property type="match status" value="2"/>
</dbReference>
<evidence type="ECO:0000313" key="2">
    <source>
        <dbReference type="EMBL" id="QDT04755.1"/>
    </source>
</evidence>
<dbReference type="InterPro" id="IPR011990">
    <property type="entry name" value="TPR-like_helical_dom_sf"/>
</dbReference>
<dbReference type="PROSITE" id="PS50005">
    <property type="entry name" value="TPR"/>
    <property type="match status" value="1"/>
</dbReference>
<organism evidence="2 3">
    <name type="scientific">Rubripirellula lacrimiformis</name>
    <dbReference type="NCBI Taxonomy" id="1930273"/>
    <lineage>
        <taxon>Bacteria</taxon>
        <taxon>Pseudomonadati</taxon>
        <taxon>Planctomycetota</taxon>
        <taxon>Planctomycetia</taxon>
        <taxon>Pirellulales</taxon>
        <taxon>Pirellulaceae</taxon>
        <taxon>Rubripirellula</taxon>
    </lineage>
</organism>
<dbReference type="SMART" id="SM00028">
    <property type="entry name" value="TPR"/>
    <property type="match status" value="3"/>
</dbReference>
<feature type="repeat" description="TPR" evidence="1">
    <location>
        <begin position="569"/>
        <end position="602"/>
    </location>
</feature>
<dbReference type="Proteomes" id="UP000318538">
    <property type="component" value="Chromosome"/>
</dbReference>
<dbReference type="AlphaFoldDB" id="A0A517NC84"/>
<proteinExistence type="predicted"/>
<reference evidence="2 3" key="1">
    <citation type="submission" date="2019-02" db="EMBL/GenBank/DDBJ databases">
        <title>Deep-cultivation of Planctomycetes and their phenomic and genomic characterization uncovers novel biology.</title>
        <authorList>
            <person name="Wiegand S."/>
            <person name="Jogler M."/>
            <person name="Boedeker C."/>
            <person name="Pinto D."/>
            <person name="Vollmers J."/>
            <person name="Rivas-Marin E."/>
            <person name="Kohn T."/>
            <person name="Peeters S.H."/>
            <person name="Heuer A."/>
            <person name="Rast P."/>
            <person name="Oberbeckmann S."/>
            <person name="Bunk B."/>
            <person name="Jeske O."/>
            <person name="Meyerdierks A."/>
            <person name="Storesund J.E."/>
            <person name="Kallscheuer N."/>
            <person name="Luecker S."/>
            <person name="Lage O.M."/>
            <person name="Pohl T."/>
            <person name="Merkel B.J."/>
            <person name="Hornburger P."/>
            <person name="Mueller R.-W."/>
            <person name="Bruemmer F."/>
            <person name="Labrenz M."/>
            <person name="Spormann A.M."/>
            <person name="Op den Camp H."/>
            <person name="Overmann J."/>
            <person name="Amann R."/>
            <person name="Jetten M.S.M."/>
            <person name="Mascher T."/>
            <person name="Medema M.H."/>
            <person name="Devos D.P."/>
            <person name="Kaster A.-K."/>
            <person name="Ovreas L."/>
            <person name="Rohde M."/>
            <person name="Galperin M.Y."/>
            <person name="Jogler C."/>
        </authorList>
    </citation>
    <scope>NUCLEOTIDE SEQUENCE [LARGE SCALE GENOMIC DNA]</scope>
    <source>
        <strain evidence="2 3">K22_7</strain>
    </source>
</reference>
<evidence type="ECO:0000313" key="3">
    <source>
        <dbReference type="Proteomes" id="UP000318538"/>
    </source>
</evidence>
<protein>
    <submittedName>
        <fullName evidence="2">Tetratricopeptide repeat protein</fullName>
    </submittedName>
</protein>
<keyword evidence="1" id="KW-0802">TPR repeat</keyword>
<evidence type="ECO:0000256" key="1">
    <source>
        <dbReference type="PROSITE-ProRule" id="PRU00339"/>
    </source>
</evidence>
<gene>
    <name evidence="2" type="ORF">K227x_31500</name>
</gene>
<accession>A0A517NC84</accession>
<dbReference type="InterPro" id="IPR019734">
    <property type="entry name" value="TPR_rpt"/>
</dbReference>
<dbReference type="EMBL" id="CP036525">
    <property type="protein sequence ID" value="QDT04755.1"/>
    <property type="molecule type" value="Genomic_DNA"/>
</dbReference>
<name>A0A517NC84_9BACT</name>
<dbReference type="SUPFAM" id="SSF48452">
    <property type="entry name" value="TPR-like"/>
    <property type="match status" value="1"/>
</dbReference>
<dbReference type="Pfam" id="PF13181">
    <property type="entry name" value="TPR_8"/>
    <property type="match status" value="1"/>
</dbReference>
<dbReference type="KEGG" id="rlc:K227x_31500"/>
<keyword evidence="3" id="KW-1185">Reference proteome</keyword>
<sequence length="626" mass="70673">MFTDRRLPIALAAMLFVQAASEPPGGCVAIAADDFQGDTEVTQLIEQLGAASYATRSLAMERLQRMGLEAFDKLNLAQFHPDIEIEMAARYLVSSLIVSWSKDSDPQVIRDTLHEYGAQSESERTSRIEMLAEFPDRQGLPALVRLAKFETSLRLSRVAALTLMQQKMHSDPSERSRSAELINEGLGNNQRQASEWLRVYAKDLAAGEYSAERWRQLIQQQRDQMDSPSLTVSSRESVLELVQICAMRAIDAGQREVALSLARENIDLIVPATRNITDACSWAIDHQLHPFVLDLRDQFRPMFDPHPVLLYGAAEAEKVAGNDERASELADLALSILPLPRTEEEKKAMTPKEIEDTAQAHVEIGMSLQKRGLFFWAEREYRKVIDAEEIGGQPSAVVRDQLASMLAELQRHEEVVAVLTPLIERVDKDDDFKQQLNRIFFRYNHFRSEVLYHGALAKIKTGHLDEARPLLTQAYTLSPSNIDILITMYRTDGDEEWRRHVKSKLDAAVRRAASQVQTAEMQVQGQRQMGLASVAELMNQYAWLISNTEGDKQLALEYSLKSLELDADGAKYDTCGRCYFAIGDYDNAIRMQKRAIKLVPHSPPLERQLKEFESAREAAEAQQESP</sequence>